<sequence>MELKGELSQLKDLLRQALKQGNSGEPSTSSQPASAQQSQRQVKGTTNVSDKLHDVDLTQSLESQQADNEDPLEFKTPMTSLHPVRISLTEKLYPPSLKDLTSRQSDHEDADKHLVSVSDESWEQLQQWFAMPESLPIGPTVFTPELAKRVVGPAIWLMNQELDAVMSVFRENTSLRRWKPDRVGFTSHSFTLQIKNAHIQWRANKKKFVFDEPLIAFGKGELPFHGRCR</sequence>
<feature type="region of interest" description="Disordered" evidence="1">
    <location>
        <begin position="16"/>
        <end position="51"/>
    </location>
</feature>
<organism evidence="2">
    <name type="scientific">Noccaea caerulescens</name>
    <name type="common">Alpine penny-cress</name>
    <name type="synonym">Thlaspi caerulescens</name>
    <dbReference type="NCBI Taxonomy" id="107243"/>
    <lineage>
        <taxon>Eukaryota</taxon>
        <taxon>Viridiplantae</taxon>
        <taxon>Streptophyta</taxon>
        <taxon>Embryophyta</taxon>
        <taxon>Tracheophyta</taxon>
        <taxon>Spermatophyta</taxon>
        <taxon>Magnoliopsida</taxon>
        <taxon>eudicotyledons</taxon>
        <taxon>Gunneridae</taxon>
        <taxon>Pentapetalae</taxon>
        <taxon>rosids</taxon>
        <taxon>malvids</taxon>
        <taxon>Brassicales</taxon>
        <taxon>Brassicaceae</taxon>
        <taxon>Coluteocarpeae</taxon>
        <taxon>Noccaea</taxon>
    </lineage>
</organism>
<protein>
    <submittedName>
        <fullName evidence="2">Uncharacterized protein</fullName>
    </submittedName>
</protein>
<reference evidence="2" key="1">
    <citation type="submission" date="2016-07" db="EMBL/GenBank/DDBJ databases">
        <title>De novo transcriptome assembly of four accessions of the metal hyperaccumulator plant Noccaea caerulescens.</title>
        <authorList>
            <person name="Blande D."/>
            <person name="Halimaa P."/>
            <person name="Tervahauta A.I."/>
            <person name="Aarts M.G."/>
            <person name="Karenlampi S.O."/>
        </authorList>
    </citation>
    <scope>NUCLEOTIDE SEQUENCE</scope>
</reference>
<accession>A0A1J3DCG1</accession>
<name>A0A1J3DCG1_NOCCA</name>
<evidence type="ECO:0000256" key="1">
    <source>
        <dbReference type="SAM" id="MobiDB-lite"/>
    </source>
</evidence>
<dbReference type="AlphaFoldDB" id="A0A1J3DCG1"/>
<feature type="compositionally biased region" description="Low complexity" evidence="1">
    <location>
        <begin position="26"/>
        <end position="41"/>
    </location>
</feature>
<evidence type="ECO:0000313" key="2">
    <source>
        <dbReference type="EMBL" id="JAU15776.1"/>
    </source>
</evidence>
<gene>
    <name evidence="2" type="ORF">GA_TR9797_c4_g1_i1_g.31595</name>
</gene>
<dbReference type="EMBL" id="GEVI01016544">
    <property type="protein sequence ID" value="JAU15776.1"/>
    <property type="molecule type" value="Transcribed_RNA"/>
</dbReference>
<proteinExistence type="predicted"/>